<keyword evidence="4 10" id="KW-1133">Transmembrane helix</keyword>
<dbReference type="SUPFAM" id="SSF57552">
    <property type="entry name" value="Blood coagulation inhibitor (disintegrin)"/>
    <property type="match status" value="1"/>
</dbReference>
<dbReference type="CDD" id="cd04269">
    <property type="entry name" value="ZnMc_adamalysin_II_like"/>
    <property type="match status" value="1"/>
</dbReference>
<dbReference type="PANTHER" id="PTHR11905">
    <property type="entry name" value="ADAM A DISINTEGRIN AND METALLOPROTEASE DOMAIN"/>
    <property type="match status" value="1"/>
</dbReference>
<evidence type="ECO:0000256" key="7">
    <source>
        <dbReference type="ARBA" id="ARBA00038664"/>
    </source>
</evidence>
<dbReference type="Pfam" id="PF07974">
    <property type="entry name" value="EGF_2"/>
    <property type="match status" value="1"/>
</dbReference>
<evidence type="ECO:0000256" key="4">
    <source>
        <dbReference type="ARBA" id="ARBA00022989"/>
    </source>
</evidence>
<dbReference type="PROSITE" id="PS50026">
    <property type="entry name" value="EGF_3"/>
    <property type="match status" value="1"/>
</dbReference>
<dbReference type="PROSITE" id="PS50215">
    <property type="entry name" value="ADAM_MEPRO"/>
    <property type="match status" value="1"/>
</dbReference>
<evidence type="ECO:0008006" key="16">
    <source>
        <dbReference type="Google" id="ProtNLM"/>
    </source>
</evidence>
<dbReference type="GO" id="GO:0007155">
    <property type="term" value="P:cell adhesion"/>
    <property type="evidence" value="ECO:0007669"/>
    <property type="project" value="TreeGrafter"/>
</dbReference>
<evidence type="ECO:0000313" key="15">
    <source>
        <dbReference type="Proteomes" id="UP000001811"/>
    </source>
</evidence>
<dbReference type="PROSITE" id="PS01186">
    <property type="entry name" value="EGF_2"/>
    <property type="match status" value="1"/>
</dbReference>
<dbReference type="InterPro" id="IPR000742">
    <property type="entry name" value="EGF"/>
</dbReference>
<evidence type="ECO:0000256" key="10">
    <source>
        <dbReference type="SAM" id="Phobius"/>
    </source>
</evidence>
<keyword evidence="15" id="KW-1185">Reference proteome</keyword>
<dbReference type="Pfam" id="PF00200">
    <property type="entry name" value="Disintegrin"/>
    <property type="match status" value="1"/>
</dbReference>
<evidence type="ECO:0000256" key="6">
    <source>
        <dbReference type="ARBA" id="ARBA00023157"/>
    </source>
</evidence>
<dbReference type="GO" id="GO:0007339">
    <property type="term" value="P:binding of sperm to zona pellucida"/>
    <property type="evidence" value="ECO:0007669"/>
    <property type="project" value="TreeGrafter"/>
</dbReference>
<dbReference type="GO" id="GO:0004222">
    <property type="term" value="F:metalloendopeptidase activity"/>
    <property type="evidence" value="ECO:0007669"/>
    <property type="project" value="InterPro"/>
</dbReference>
<organism evidence="14 15">
    <name type="scientific">Oryctolagus cuniculus</name>
    <name type="common">Rabbit</name>
    <dbReference type="NCBI Taxonomy" id="9986"/>
    <lineage>
        <taxon>Eukaryota</taxon>
        <taxon>Metazoa</taxon>
        <taxon>Chordata</taxon>
        <taxon>Craniata</taxon>
        <taxon>Vertebrata</taxon>
        <taxon>Euteleostomi</taxon>
        <taxon>Mammalia</taxon>
        <taxon>Eutheria</taxon>
        <taxon>Euarchontoglires</taxon>
        <taxon>Glires</taxon>
        <taxon>Lagomorpha</taxon>
        <taxon>Leporidae</taxon>
        <taxon>Oryctolagus</taxon>
    </lineage>
</organism>
<reference evidence="14 15" key="1">
    <citation type="journal article" date="2011" name="Nature">
        <title>A high-resolution map of human evolutionary constraint using 29 mammals.</title>
        <authorList>
            <person name="Lindblad-Toh K."/>
            <person name="Garber M."/>
            <person name="Zuk O."/>
            <person name="Lin M.F."/>
            <person name="Parker B.J."/>
            <person name="Washietl S."/>
            <person name="Kheradpour P."/>
            <person name="Ernst J."/>
            <person name="Jordan G."/>
            <person name="Mauceli E."/>
            <person name="Ward L.D."/>
            <person name="Lowe C.B."/>
            <person name="Holloway A.K."/>
            <person name="Clamp M."/>
            <person name="Gnerre S."/>
            <person name="Alfoldi J."/>
            <person name="Beal K."/>
            <person name="Chang J."/>
            <person name="Clawson H."/>
            <person name="Cuff J."/>
            <person name="Di Palma F."/>
            <person name="Fitzgerald S."/>
            <person name="Flicek P."/>
            <person name="Guttman M."/>
            <person name="Hubisz M.J."/>
            <person name="Jaffe D.B."/>
            <person name="Jungreis I."/>
            <person name="Kent W.J."/>
            <person name="Kostka D."/>
            <person name="Lara M."/>
            <person name="Martins A.L."/>
            <person name="Massingham T."/>
            <person name="Moltke I."/>
            <person name="Raney B.J."/>
            <person name="Rasmussen M.D."/>
            <person name="Robinson J."/>
            <person name="Stark A."/>
            <person name="Vilella A.J."/>
            <person name="Wen J."/>
            <person name="Xie X."/>
            <person name="Zody M.C."/>
            <person name="Baldwin J."/>
            <person name="Bloom T."/>
            <person name="Chin C.W."/>
            <person name="Heiman D."/>
            <person name="Nicol R."/>
            <person name="Nusbaum C."/>
            <person name="Young S."/>
            <person name="Wilkinson J."/>
            <person name="Worley K.C."/>
            <person name="Kovar C.L."/>
            <person name="Muzny D.M."/>
            <person name="Gibbs R.A."/>
            <person name="Cree A."/>
            <person name="Dihn H.H."/>
            <person name="Fowler G."/>
            <person name="Jhangiani S."/>
            <person name="Joshi V."/>
            <person name="Lee S."/>
            <person name="Lewis L.R."/>
            <person name="Nazareth L.V."/>
            <person name="Okwuonu G."/>
            <person name="Santibanez J."/>
            <person name="Warren W.C."/>
            <person name="Mardis E.R."/>
            <person name="Weinstock G.M."/>
            <person name="Wilson R.K."/>
            <person name="Delehaunty K."/>
            <person name="Dooling D."/>
            <person name="Fronik C."/>
            <person name="Fulton L."/>
            <person name="Fulton B."/>
            <person name="Graves T."/>
            <person name="Minx P."/>
            <person name="Sodergren E."/>
            <person name="Birney E."/>
            <person name="Margulies E.H."/>
            <person name="Herrero J."/>
            <person name="Green E.D."/>
            <person name="Haussler D."/>
            <person name="Siepel A."/>
            <person name="Goldman N."/>
            <person name="Pollard K.S."/>
            <person name="Pedersen J.S."/>
            <person name="Lander E.S."/>
            <person name="Kellis M."/>
        </authorList>
    </citation>
    <scope>NUCLEOTIDE SEQUENCE [LARGE SCALE GENOMIC DNA]</scope>
    <source>
        <strain evidence="15">Thorbecke</strain>
    </source>
</reference>
<reference evidence="14" key="2">
    <citation type="submission" date="2025-08" db="UniProtKB">
        <authorList>
            <consortium name="Ensembl"/>
        </authorList>
    </citation>
    <scope>IDENTIFICATION</scope>
    <source>
        <strain evidence="14">Thorbecke</strain>
    </source>
</reference>
<dbReference type="PROSITE" id="PS00427">
    <property type="entry name" value="DISINTEGRIN_1"/>
    <property type="match status" value="1"/>
</dbReference>
<dbReference type="InParanoid" id="G1SP03"/>
<evidence type="ECO:0000313" key="14">
    <source>
        <dbReference type="Ensembl" id="ENSOCUP00000004748.4"/>
    </source>
</evidence>
<feature type="domain" description="EGF-like" evidence="11">
    <location>
        <begin position="438"/>
        <end position="472"/>
    </location>
</feature>
<dbReference type="InterPro" id="IPR024079">
    <property type="entry name" value="MetalloPept_cat_dom_sf"/>
</dbReference>
<evidence type="ECO:0000256" key="8">
    <source>
        <dbReference type="PROSITE-ProRule" id="PRU00076"/>
    </source>
</evidence>
<keyword evidence="2 8" id="KW-0245">EGF-like domain</keyword>
<keyword evidence="3 10" id="KW-0812">Transmembrane</keyword>
<evidence type="ECO:0000256" key="9">
    <source>
        <dbReference type="PROSITE-ProRule" id="PRU00276"/>
    </source>
</evidence>
<feature type="transmembrane region" description="Helical" evidence="10">
    <location>
        <begin position="508"/>
        <end position="525"/>
    </location>
</feature>
<dbReference type="InterPro" id="IPR018358">
    <property type="entry name" value="Disintegrin_CS"/>
</dbReference>
<dbReference type="Bgee" id="ENSOCUG00000005475">
    <property type="expression patterns" value="Expressed in testis and 8 other cell types or tissues"/>
</dbReference>
<evidence type="ECO:0000259" key="11">
    <source>
        <dbReference type="PROSITE" id="PS50026"/>
    </source>
</evidence>
<comment type="subunit">
    <text evidence="7">Interacts with TEX101.</text>
</comment>
<dbReference type="Gene3D" id="3.40.390.10">
    <property type="entry name" value="Collagenase (Catalytic Domain)"/>
    <property type="match status" value="1"/>
</dbReference>
<comment type="subcellular location">
    <subcellularLocation>
        <location evidence="1">Membrane</location>
        <topology evidence="1">Single-pass membrane protein</topology>
    </subcellularLocation>
</comment>
<dbReference type="eggNOG" id="KOG3607">
    <property type="taxonomic scope" value="Eukaryota"/>
</dbReference>
<dbReference type="FunFam" id="4.10.70.10:FF:000001">
    <property type="entry name" value="Disintegrin and metalloproteinase domain-containing protein 22"/>
    <property type="match status" value="1"/>
</dbReference>
<dbReference type="GO" id="GO:0008584">
    <property type="term" value="P:male gonad development"/>
    <property type="evidence" value="ECO:0007669"/>
    <property type="project" value="TreeGrafter"/>
</dbReference>
<evidence type="ECO:0000256" key="5">
    <source>
        <dbReference type="ARBA" id="ARBA00023136"/>
    </source>
</evidence>
<dbReference type="InterPro" id="IPR013111">
    <property type="entry name" value="EGF_extracell"/>
</dbReference>
<feature type="disulfide bond" evidence="9">
    <location>
        <begin position="260"/>
        <end position="265"/>
    </location>
</feature>
<comment type="caution">
    <text evidence="8">Lacks conserved residue(s) required for the propagation of feature annotation.</text>
</comment>
<evidence type="ECO:0000256" key="2">
    <source>
        <dbReference type="ARBA" id="ARBA00022536"/>
    </source>
</evidence>
<dbReference type="SMR" id="G1SP03"/>
<dbReference type="SMART" id="SM00050">
    <property type="entry name" value="DISIN"/>
    <property type="match status" value="1"/>
</dbReference>
<reference evidence="14" key="3">
    <citation type="submission" date="2025-09" db="UniProtKB">
        <authorList>
            <consortium name="Ensembl"/>
        </authorList>
    </citation>
    <scope>IDENTIFICATION</scope>
    <source>
        <strain evidence="14">Thorbecke</strain>
    </source>
</reference>
<dbReference type="GO" id="GO:0005886">
    <property type="term" value="C:plasma membrane"/>
    <property type="evidence" value="ECO:0007669"/>
    <property type="project" value="TreeGrafter"/>
</dbReference>
<evidence type="ECO:0000259" key="12">
    <source>
        <dbReference type="PROSITE" id="PS50214"/>
    </source>
</evidence>
<dbReference type="GeneTree" id="ENSGT00940000162784"/>
<dbReference type="PROSITE" id="PS50214">
    <property type="entry name" value="DISINTEGRIN_2"/>
    <property type="match status" value="1"/>
</dbReference>
<feature type="disulfide bond" evidence="8">
    <location>
        <begin position="462"/>
        <end position="471"/>
    </location>
</feature>
<feature type="domain" description="Peptidase M12B" evidence="13">
    <location>
        <begin position="120"/>
        <end position="304"/>
    </location>
</feature>
<dbReference type="Pfam" id="PF01421">
    <property type="entry name" value="Reprolysin"/>
    <property type="match status" value="1"/>
</dbReference>
<evidence type="ECO:0000259" key="13">
    <source>
        <dbReference type="PROSITE" id="PS50215"/>
    </source>
</evidence>
<dbReference type="Proteomes" id="UP000001811">
    <property type="component" value="Unplaced"/>
</dbReference>
<evidence type="ECO:0000256" key="1">
    <source>
        <dbReference type="ARBA" id="ARBA00004167"/>
    </source>
</evidence>
<dbReference type="SUPFAM" id="SSF55486">
    <property type="entry name" value="Metalloproteases ('zincins'), catalytic domain"/>
    <property type="match status" value="1"/>
</dbReference>
<dbReference type="Gene3D" id="4.10.70.10">
    <property type="entry name" value="Disintegrin domain"/>
    <property type="match status" value="1"/>
</dbReference>
<dbReference type="InterPro" id="IPR036436">
    <property type="entry name" value="Disintegrin_dom_sf"/>
</dbReference>
<name>G1SP03_RABIT</name>
<dbReference type="GO" id="GO:0006508">
    <property type="term" value="P:proteolysis"/>
    <property type="evidence" value="ECO:0007669"/>
    <property type="project" value="InterPro"/>
</dbReference>
<protein>
    <recommendedName>
        <fullName evidence="16">Disintegrin and metalloproteinase domain-containing protein 5-like</fullName>
    </recommendedName>
</protein>
<sequence>MNNNFSISFLSSMSIVYYYDKNDTQHHTPLKSQMDCNYNGYVSGFPNSLVTLNTCSGLRGTVQFKNISYGIEPMEAVSGFAHMIYEEKTDPSVIHLVENDTHGWLYASWNEVRKYPEVSFNYIGSDTKTVTQRIIQIIGLANTMLTPLKLTLVITAIEIWSNKNRIPTTEEPYLTLYRFLEWKRKHLEFRSHDFAFLFSFKKQPMLLGASLPEKICNKDFAAGVAVYPEGFSLESYTVIIVQLLGLSLGLNYDSVDSCYCSGDVCTMMPTAIFSKGIKDFSTCSLDDFKYISSQSGLHCLQSDPFEMPVYKQDRPRKICGNSIMELDEQCDCGNIKNCTHKKCCDPTTCTLKSGKQCGSGDCCTKDCKVKPMGVKCRDPVDKQCDFPEFCNGRLPNCMPDTYVRNGEYCDGGDSFCHDGLCKSTTRQFSCRLAEFRKNRTLCDTSSHCNGHGICNNFEHCHCEKGYTPPHCKPKTGEFGSTDDGHFNKDGRSYVVGKHATFEKKHLHLILYITLPVLIIIGAVLMKQDKIRELCYRGETESDRQVESERNSVASGIN</sequence>
<dbReference type="InterPro" id="IPR001590">
    <property type="entry name" value="Peptidase_M12B"/>
</dbReference>
<proteinExistence type="predicted"/>
<keyword evidence="6 8" id="KW-1015">Disulfide bond</keyword>
<keyword evidence="5 10" id="KW-0472">Membrane</keyword>
<dbReference type="PANTHER" id="PTHR11905:SF28">
    <property type="entry name" value="DISINTEGRIN AND METALLOPROTEINASE DOMAIN-CONTAINING PROTEIN 5"/>
    <property type="match status" value="1"/>
</dbReference>
<dbReference type="InterPro" id="IPR034027">
    <property type="entry name" value="Reprolysin_adamalysin"/>
</dbReference>
<accession>G1SP03</accession>
<dbReference type="AlphaFoldDB" id="G1SP03"/>
<evidence type="ECO:0000256" key="3">
    <source>
        <dbReference type="ARBA" id="ARBA00022692"/>
    </source>
</evidence>
<dbReference type="Ensembl" id="ENSOCUT00000005474.4">
    <property type="protein sequence ID" value="ENSOCUP00000004748.4"/>
    <property type="gene ID" value="ENSOCUG00000005475.4"/>
</dbReference>
<dbReference type="HOGENOM" id="CLU_012714_4_3_1"/>
<feature type="domain" description="Disintegrin" evidence="12">
    <location>
        <begin position="316"/>
        <end position="405"/>
    </location>
</feature>
<dbReference type="InterPro" id="IPR001762">
    <property type="entry name" value="Disintegrin_dom"/>
</dbReference>
<dbReference type="PaxDb" id="9986-ENSOCUP00000004748"/>